<dbReference type="PANTHER" id="PTHR15629">
    <property type="entry name" value="SH3YL1 PROTEIN"/>
    <property type="match status" value="1"/>
</dbReference>
<feature type="chain" id="PRO_5011683888" evidence="2">
    <location>
        <begin position="24"/>
        <end position="272"/>
    </location>
</feature>
<evidence type="ECO:0000256" key="2">
    <source>
        <dbReference type="SAM" id="SignalP"/>
    </source>
</evidence>
<dbReference type="STRING" id="83401.SAMN05421742_10428"/>
<keyword evidence="2" id="KW-0732">Signal</keyword>
<dbReference type="Proteomes" id="UP000217076">
    <property type="component" value="Unassembled WGS sequence"/>
</dbReference>
<dbReference type="InterPro" id="IPR051702">
    <property type="entry name" value="SH3_domain_YSC84-like"/>
</dbReference>
<feature type="domain" description="Ysc84 actin-binding" evidence="3">
    <location>
        <begin position="108"/>
        <end position="226"/>
    </location>
</feature>
<evidence type="ECO:0000259" key="3">
    <source>
        <dbReference type="Pfam" id="PF04366"/>
    </source>
</evidence>
<keyword evidence="5" id="KW-1185">Reference proteome</keyword>
<evidence type="ECO:0000313" key="5">
    <source>
        <dbReference type="Proteomes" id="UP000217076"/>
    </source>
</evidence>
<evidence type="ECO:0000313" key="4">
    <source>
        <dbReference type="EMBL" id="SDH04743.1"/>
    </source>
</evidence>
<feature type="region of interest" description="Disordered" evidence="1">
    <location>
        <begin position="226"/>
        <end position="272"/>
    </location>
</feature>
<dbReference type="EMBL" id="FNCV01000004">
    <property type="protein sequence ID" value="SDH04743.1"/>
    <property type="molecule type" value="Genomic_DNA"/>
</dbReference>
<dbReference type="GO" id="GO:0035091">
    <property type="term" value="F:phosphatidylinositol binding"/>
    <property type="evidence" value="ECO:0007669"/>
    <property type="project" value="TreeGrafter"/>
</dbReference>
<name>A0A1G7Z7L4_9PROT</name>
<dbReference type="CDD" id="cd11524">
    <property type="entry name" value="SYLF"/>
    <property type="match status" value="1"/>
</dbReference>
<feature type="signal peptide" evidence="2">
    <location>
        <begin position="1"/>
        <end position="23"/>
    </location>
</feature>
<dbReference type="AlphaFoldDB" id="A0A1G7Z7L4"/>
<dbReference type="RefSeq" id="WP_092617575.1">
    <property type="nucleotide sequence ID" value="NZ_FNCV01000004.1"/>
</dbReference>
<sequence length="272" mass="28129">MPRVLLIALGLLLGALAAPDARAADMETKGEALGQLGKAMAVTKRVRAEANFKPEIEPMLARARGVMIIPEFYKGSFIVGGAYGTGLMMVRQADGSFSPPAFYKVMEGSVGLQIGGQRAEIIMLLMTDKAIRAVMKDQFKASAGVGITVGVLGGNVGTGSTTEIDQDIYFFSLATGLFAGGALEGAVIQPRTDYNTAFYGQPVSPETILFEGRVSQPDAAELQTALGTNQLAPAASPPNGTPPAVEAEPETSQGAPGPAPVSEQELSAPSGN</sequence>
<dbReference type="InterPro" id="IPR007461">
    <property type="entry name" value="Ysc84_actin-binding"/>
</dbReference>
<dbReference type="Pfam" id="PF04366">
    <property type="entry name" value="Ysc84"/>
    <property type="match status" value="1"/>
</dbReference>
<dbReference type="PANTHER" id="PTHR15629:SF2">
    <property type="entry name" value="SH3 DOMAIN-CONTAINING YSC84-LIKE PROTEIN 1"/>
    <property type="match status" value="1"/>
</dbReference>
<proteinExistence type="predicted"/>
<accession>A0A1G7Z7L4</accession>
<evidence type="ECO:0000256" key="1">
    <source>
        <dbReference type="SAM" id="MobiDB-lite"/>
    </source>
</evidence>
<gene>
    <name evidence="4" type="ORF">SAMN05421742_10428</name>
</gene>
<organism evidence="4 5">
    <name type="scientific">Roseospirillum parvum</name>
    <dbReference type="NCBI Taxonomy" id="83401"/>
    <lineage>
        <taxon>Bacteria</taxon>
        <taxon>Pseudomonadati</taxon>
        <taxon>Pseudomonadota</taxon>
        <taxon>Alphaproteobacteria</taxon>
        <taxon>Rhodospirillales</taxon>
        <taxon>Rhodospirillaceae</taxon>
        <taxon>Roseospirillum</taxon>
    </lineage>
</organism>
<reference evidence="5" key="1">
    <citation type="submission" date="2016-10" db="EMBL/GenBank/DDBJ databases">
        <authorList>
            <person name="Varghese N."/>
            <person name="Submissions S."/>
        </authorList>
    </citation>
    <scope>NUCLEOTIDE SEQUENCE [LARGE SCALE GENOMIC DNA]</scope>
    <source>
        <strain evidence="5">930I</strain>
    </source>
</reference>
<dbReference type="OrthoDB" id="9782434at2"/>
<protein>
    <submittedName>
        <fullName evidence="4">Lipid-binding SYLF domain-containing protein</fullName>
    </submittedName>
</protein>